<dbReference type="PANTHER" id="PTHR11727:SF7">
    <property type="entry name" value="DIMETHYLADENOSINE TRANSFERASE-RELATED"/>
    <property type="match status" value="1"/>
</dbReference>
<keyword evidence="2 7" id="KW-0698">rRNA processing</keyword>
<dbReference type="InterPro" id="IPR011530">
    <property type="entry name" value="rRNA_adenine_dimethylase"/>
</dbReference>
<gene>
    <name evidence="7" type="primary">rsmA</name>
    <name evidence="7" type="synonym">ksgA</name>
    <name evidence="10" type="ORF">A2996_03090</name>
</gene>
<keyword evidence="4 7" id="KW-0808">Transferase</keyword>
<comment type="function">
    <text evidence="7">Specifically dimethylates two adjacent adenosines (A1518 and A1519) in the loop of a conserved hairpin near the 3'-end of 16S rRNA in the 30S particle. May play a critical role in biogenesis of 30S subunits.</text>
</comment>
<dbReference type="AlphaFoldDB" id="A0A1F5ELX3"/>
<dbReference type="PROSITE" id="PS01131">
    <property type="entry name" value="RRNA_A_DIMETH"/>
    <property type="match status" value="1"/>
</dbReference>
<feature type="binding site" evidence="7 8">
    <location>
        <position position="60"/>
    </location>
    <ligand>
        <name>S-adenosyl-L-methionine</name>
        <dbReference type="ChEBI" id="CHEBI:59789"/>
    </ligand>
</feature>
<dbReference type="Proteomes" id="UP000176865">
    <property type="component" value="Unassembled WGS sequence"/>
</dbReference>
<evidence type="ECO:0000259" key="9">
    <source>
        <dbReference type="SMART" id="SM00650"/>
    </source>
</evidence>
<comment type="subcellular location">
    <subcellularLocation>
        <location evidence="7">Cytoplasm</location>
    </subcellularLocation>
</comment>
<reference evidence="10 11" key="1">
    <citation type="journal article" date="2016" name="Nat. Commun.">
        <title>Thousands of microbial genomes shed light on interconnected biogeochemical processes in an aquifer system.</title>
        <authorList>
            <person name="Anantharaman K."/>
            <person name="Brown C.T."/>
            <person name="Hug L.A."/>
            <person name="Sharon I."/>
            <person name="Castelle C.J."/>
            <person name="Probst A.J."/>
            <person name="Thomas B.C."/>
            <person name="Singh A."/>
            <person name="Wilkins M.J."/>
            <person name="Karaoz U."/>
            <person name="Brodie E.L."/>
            <person name="Williams K.H."/>
            <person name="Hubbard S.S."/>
            <person name="Banfield J.F."/>
        </authorList>
    </citation>
    <scope>NUCLEOTIDE SEQUENCE [LARGE SCALE GENOMIC DNA]</scope>
</reference>
<dbReference type="NCBIfam" id="TIGR00755">
    <property type="entry name" value="ksgA"/>
    <property type="match status" value="1"/>
</dbReference>
<keyword evidence="3 7" id="KW-0489">Methyltransferase</keyword>
<dbReference type="Gene3D" id="1.10.8.100">
    <property type="entry name" value="Ribosomal RNA adenine dimethylase-like, domain 2"/>
    <property type="match status" value="1"/>
</dbReference>
<evidence type="ECO:0000256" key="6">
    <source>
        <dbReference type="ARBA" id="ARBA00022884"/>
    </source>
</evidence>
<organism evidence="10 11">
    <name type="scientific">Candidatus Campbellbacteria bacterium RIFCSPLOWO2_01_FULL_34_15</name>
    <dbReference type="NCBI Taxonomy" id="1797579"/>
    <lineage>
        <taxon>Bacteria</taxon>
        <taxon>Candidatus Campbelliibacteriota</taxon>
    </lineage>
</organism>
<keyword evidence="5 7" id="KW-0949">S-adenosyl-L-methionine</keyword>
<proteinExistence type="inferred from homology"/>
<dbReference type="PROSITE" id="PS51689">
    <property type="entry name" value="SAM_RNA_A_N6_MT"/>
    <property type="match status" value="1"/>
</dbReference>
<evidence type="ECO:0000313" key="11">
    <source>
        <dbReference type="Proteomes" id="UP000176865"/>
    </source>
</evidence>
<evidence type="ECO:0000256" key="8">
    <source>
        <dbReference type="PROSITE-ProRule" id="PRU01026"/>
    </source>
</evidence>
<dbReference type="InterPro" id="IPR020596">
    <property type="entry name" value="rRNA_Ade_Mease_Trfase_CS"/>
</dbReference>
<protein>
    <recommendedName>
        <fullName evidence="7">Ribosomal RNA small subunit methyltransferase A</fullName>
        <ecNumber evidence="7">2.1.1.182</ecNumber>
    </recommendedName>
    <alternativeName>
        <fullName evidence="7">16S rRNA (adenine(1518)-N(6)/adenine(1519)-N(6))-dimethyltransferase</fullName>
    </alternativeName>
    <alternativeName>
        <fullName evidence="7">16S rRNA dimethyladenosine transferase</fullName>
    </alternativeName>
    <alternativeName>
        <fullName evidence="7">16S rRNA dimethylase</fullName>
    </alternativeName>
    <alternativeName>
        <fullName evidence="7">S-adenosylmethionine-6-N', N'-adenosyl(rRNA) dimethyltransferase</fullName>
    </alternativeName>
</protein>
<dbReference type="InterPro" id="IPR029063">
    <property type="entry name" value="SAM-dependent_MTases_sf"/>
</dbReference>
<dbReference type="SUPFAM" id="SSF53335">
    <property type="entry name" value="S-adenosyl-L-methionine-dependent methyltransferases"/>
    <property type="match status" value="1"/>
</dbReference>
<feature type="binding site" evidence="7 8">
    <location>
        <position position="12"/>
    </location>
    <ligand>
        <name>S-adenosyl-L-methionine</name>
        <dbReference type="ChEBI" id="CHEBI:59789"/>
    </ligand>
</feature>
<dbReference type="PANTHER" id="PTHR11727">
    <property type="entry name" value="DIMETHYLADENOSINE TRANSFERASE"/>
    <property type="match status" value="1"/>
</dbReference>
<dbReference type="Gene3D" id="3.40.50.150">
    <property type="entry name" value="Vaccinia Virus protein VP39"/>
    <property type="match status" value="1"/>
</dbReference>
<evidence type="ECO:0000256" key="2">
    <source>
        <dbReference type="ARBA" id="ARBA00022552"/>
    </source>
</evidence>
<dbReference type="InterPro" id="IPR023165">
    <property type="entry name" value="rRNA_Ade_diMease-like_C"/>
</dbReference>
<dbReference type="STRING" id="1797579.A2996_03090"/>
<dbReference type="GO" id="GO:0003723">
    <property type="term" value="F:RNA binding"/>
    <property type="evidence" value="ECO:0007669"/>
    <property type="project" value="UniProtKB-UniRule"/>
</dbReference>
<evidence type="ECO:0000256" key="4">
    <source>
        <dbReference type="ARBA" id="ARBA00022679"/>
    </source>
</evidence>
<evidence type="ECO:0000256" key="7">
    <source>
        <dbReference type="HAMAP-Rule" id="MF_00607"/>
    </source>
</evidence>
<dbReference type="InterPro" id="IPR020598">
    <property type="entry name" value="rRNA_Ade_methylase_Trfase_N"/>
</dbReference>
<evidence type="ECO:0000256" key="1">
    <source>
        <dbReference type="ARBA" id="ARBA00022490"/>
    </source>
</evidence>
<dbReference type="EC" id="2.1.1.182" evidence="7"/>
<feature type="domain" description="Ribosomal RNA adenine methylase transferase N-terminal" evidence="9">
    <location>
        <begin position="19"/>
        <end position="189"/>
    </location>
</feature>
<evidence type="ECO:0000256" key="3">
    <source>
        <dbReference type="ARBA" id="ARBA00022603"/>
    </source>
</evidence>
<keyword evidence="1 7" id="KW-0963">Cytoplasm</keyword>
<evidence type="ECO:0000313" key="10">
    <source>
        <dbReference type="EMBL" id="OGD68419.1"/>
    </source>
</evidence>
<dbReference type="InterPro" id="IPR001737">
    <property type="entry name" value="KsgA/Erm"/>
</dbReference>
<comment type="catalytic activity">
    <reaction evidence="7">
        <text>adenosine(1518)/adenosine(1519) in 16S rRNA + 4 S-adenosyl-L-methionine = N(6)-dimethyladenosine(1518)/N(6)-dimethyladenosine(1519) in 16S rRNA + 4 S-adenosyl-L-homocysteine + 4 H(+)</text>
        <dbReference type="Rhea" id="RHEA:19609"/>
        <dbReference type="Rhea" id="RHEA-COMP:10232"/>
        <dbReference type="Rhea" id="RHEA-COMP:10233"/>
        <dbReference type="ChEBI" id="CHEBI:15378"/>
        <dbReference type="ChEBI" id="CHEBI:57856"/>
        <dbReference type="ChEBI" id="CHEBI:59789"/>
        <dbReference type="ChEBI" id="CHEBI:74411"/>
        <dbReference type="ChEBI" id="CHEBI:74493"/>
        <dbReference type="EC" id="2.1.1.182"/>
    </reaction>
</comment>
<name>A0A1F5ELX3_9BACT</name>
<dbReference type="Pfam" id="PF00398">
    <property type="entry name" value="RrnaAD"/>
    <property type="match status" value="1"/>
</dbReference>
<keyword evidence="6 7" id="KW-0694">RNA-binding</keyword>
<dbReference type="SMART" id="SM00650">
    <property type="entry name" value="rADc"/>
    <property type="match status" value="1"/>
</dbReference>
<dbReference type="EMBL" id="MFAB01000027">
    <property type="protein sequence ID" value="OGD68419.1"/>
    <property type="molecule type" value="Genomic_DNA"/>
</dbReference>
<feature type="binding site" evidence="7 8">
    <location>
        <position position="14"/>
    </location>
    <ligand>
        <name>S-adenosyl-L-methionine</name>
        <dbReference type="ChEBI" id="CHEBI:59789"/>
    </ligand>
</feature>
<sequence>MNIKPKKSLGQNFLKTKEILDVVIQTANIKDKDIVLEIGPGKGALTEKLLEKAKEVIVVEKDNRLIEFLNEKFEGDVKTKKLKIIEGDILDIDIFEVLDTLQYKVVANIPYYITGQIIKKFLSEEKQPSDIVLMVQKEVVERIVDKPESILSLSVKVYGTPKYIKTVKAKHFSPQPKVDSAILLIKNISKDVFAENNIKESDFFDLVKAGFSHKRKYLLNNLETNWILMNKNKEKLKDILEKSDISLKIRAENLSLEDWINILKNI</sequence>
<dbReference type="GO" id="GO:0005829">
    <property type="term" value="C:cytosol"/>
    <property type="evidence" value="ECO:0007669"/>
    <property type="project" value="TreeGrafter"/>
</dbReference>
<dbReference type="GO" id="GO:0052908">
    <property type="term" value="F:16S rRNA (adenine(1518)-N(6)/adenine(1519)-N(6))-dimethyltransferase activity"/>
    <property type="evidence" value="ECO:0007669"/>
    <property type="project" value="UniProtKB-EC"/>
</dbReference>
<comment type="similarity">
    <text evidence="7">Belongs to the class I-like SAM-binding methyltransferase superfamily. rRNA adenine N(6)-methyltransferase family. RsmA subfamily.</text>
</comment>
<feature type="binding site" evidence="7 8">
    <location>
        <position position="39"/>
    </location>
    <ligand>
        <name>S-adenosyl-L-methionine</name>
        <dbReference type="ChEBI" id="CHEBI:59789"/>
    </ligand>
</feature>
<evidence type="ECO:0000256" key="5">
    <source>
        <dbReference type="ARBA" id="ARBA00022691"/>
    </source>
</evidence>
<feature type="binding site" evidence="7 8">
    <location>
        <position position="108"/>
    </location>
    <ligand>
        <name>S-adenosyl-L-methionine</name>
        <dbReference type="ChEBI" id="CHEBI:59789"/>
    </ligand>
</feature>
<dbReference type="CDD" id="cd02440">
    <property type="entry name" value="AdoMet_MTases"/>
    <property type="match status" value="1"/>
</dbReference>
<dbReference type="HAMAP" id="MF_00607">
    <property type="entry name" value="16SrRNA_methyltr_A"/>
    <property type="match status" value="1"/>
</dbReference>
<accession>A0A1F5ELX3</accession>
<feature type="binding site" evidence="7 8">
    <location>
        <position position="88"/>
    </location>
    <ligand>
        <name>S-adenosyl-L-methionine</name>
        <dbReference type="ChEBI" id="CHEBI:59789"/>
    </ligand>
</feature>
<comment type="caution">
    <text evidence="10">The sequence shown here is derived from an EMBL/GenBank/DDBJ whole genome shotgun (WGS) entry which is preliminary data.</text>
</comment>